<dbReference type="SUPFAM" id="SSF48452">
    <property type="entry name" value="TPR-like"/>
    <property type="match status" value="1"/>
</dbReference>
<accession>A0A8H6F9U0</accession>
<dbReference type="GeneID" id="59332244"/>
<keyword evidence="1" id="KW-0175">Coiled coil</keyword>
<name>A0A8H6F9U0_9LECA</name>
<dbReference type="RefSeq" id="XP_037149443.1">
    <property type="nucleotide sequence ID" value="XM_037294755.1"/>
</dbReference>
<proteinExistence type="predicted"/>
<dbReference type="AlphaFoldDB" id="A0A8H6F9U0"/>
<dbReference type="Proteomes" id="UP000593566">
    <property type="component" value="Unassembled WGS sequence"/>
</dbReference>
<dbReference type="PANTHER" id="PTHR42085">
    <property type="entry name" value="F-BOX DOMAIN-CONTAINING PROTEIN"/>
    <property type="match status" value="1"/>
</dbReference>
<sequence length="408" mass="45322">MDQVNDSNFPFLRLPSEVRNKIYRYLLSTKHTKRISALGYEECVPTFVKLCPSHRYEFHTTILLGNHQLYGEAASILYGENLFICLATNLKAIQRLCYNVGLKPVSYGTRAAKWKHIAMSIVFSQDGDDSKKTLRCVFACDDLHLLCRGFLGFGMNDGNGLAFLQDLRFTVTIHGSSEAQIHALRYGTPSASSKLCRLLEPFTKLHSIGRFTIIGLFNGEYRAYIAGRVTGSAPNLESAIEGIVALKDEGNVAFCKNQDALAIAKYEAALISLLTSFWDHATIQTGEFANLMRSNAACILYFQLQSNLAATLLRTGRFVDCHYWAGHAFAQTATEKAMVHRKPAEYSELAILQALASKGMGEIERAAKEMRTALIFESENATARKELVDLEAEVEVKKNQDLAFAMGG</sequence>
<comment type="caution">
    <text evidence="2">The sequence shown here is derived from an EMBL/GenBank/DDBJ whole genome shotgun (WGS) entry which is preliminary data.</text>
</comment>
<protein>
    <submittedName>
        <fullName evidence="2">Uncharacterized protein</fullName>
    </submittedName>
</protein>
<keyword evidence="3" id="KW-1185">Reference proteome</keyword>
<dbReference type="InterPro" id="IPR038883">
    <property type="entry name" value="AN11006-like"/>
</dbReference>
<organism evidence="2 3">
    <name type="scientific">Letharia lupina</name>
    <dbReference type="NCBI Taxonomy" id="560253"/>
    <lineage>
        <taxon>Eukaryota</taxon>
        <taxon>Fungi</taxon>
        <taxon>Dikarya</taxon>
        <taxon>Ascomycota</taxon>
        <taxon>Pezizomycotina</taxon>
        <taxon>Lecanoromycetes</taxon>
        <taxon>OSLEUM clade</taxon>
        <taxon>Lecanoromycetidae</taxon>
        <taxon>Lecanorales</taxon>
        <taxon>Lecanorineae</taxon>
        <taxon>Parmeliaceae</taxon>
        <taxon>Letharia</taxon>
    </lineage>
</organism>
<dbReference type="EMBL" id="JACCJB010000018">
    <property type="protein sequence ID" value="KAF6220008.1"/>
    <property type="molecule type" value="Genomic_DNA"/>
</dbReference>
<evidence type="ECO:0000256" key="1">
    <source>
        <dbReference type="SAM" id="Coils"/>
    </source>
</evidence>
<dbReference type="PANTHER" id="PTHR42085:SF1">
    <property type="entry name" value="F-BOX DOMAIN-CONTAINING PROTEIN"/>
    <property type="match status" value="1"/>
</dbReference>
<evidence type="ECO:0000313" key="2">
    <source>
        <dbReference type="EMBL" id="KAF6220008.1"/>
    </source>
</evidence>
<reference evidence="2 3" key="1">
    <citation type="journal article" date="2020" name="Genomics">
        <title>Complete, high-quality genomes from long-read metagenomic sequencing of two wolf lichen thalli reveals enigmatic genome architecture.</title>
        <authorList>
            <person name="McKenzie S.K."/>
            <person name="Walston R.F."/>
            <person name="Allen J.L."/>
        </authorList>
    </citation>
    <scope>NUCLEOTIDE SEQUENCE [LARGE SCALE GENOMIC DNA]</scope>
    <source>
        <strain evidence="2">WasteWater1</strain>
    </source>
</reference>
<evidence type="ECO:0000313" key="3">
    <source>
        <dbReference type="Proteomes" id="UP000593566"/>
    </source>
</evidence>
<gene>
    <name evidence="2" type="ORF">HO133_003833</name>
</gene>
<feature type="coiled-coil region" evidence="1">
    <location>
        <begin position="373"/>
        <end position="400"/>
    </location>
</feature>
<dbReference type="InterPro" id="IPR011990">
    <property type="entry name" value="TPR-like_helical_dom_sf"/>
</dbReference>
<dbReference type="Gene3D" id="1.25.40.10">
    <property type="entry name" value="Tetratricopeptide repeat domain"/>
    <property type="match status" value="1"/>
</dbReference>